<dbReference type="Proteomes" id="UP000816034">
    <property type="component" value="Unassembled WGS sequence"/>
</dbReference>
<keyword evidence="1" id="KW-0732">Signal</keyword>
<comment type="caution">
    <text evidence="2">The sequence shown here is derived from an EMBL/GenBank/DDBJ whole genome shotgun (WGS) entry which is preliminary data.</text>
</comment>
<dbReference type="RefSeq" id="XP_044542775.1">
    <property type="nucleotide sequence ID" value="XM_044687595.1"/>
</dbReference>
<name>A0AA88GBW1_NAELO</name>
<keyword evidence="3" id="KW-1185">Reference proteome</keyword>
<accession>A0AA88GBW1</accession>
<proteinExistence type="predicted"/>
<dbReference type="AlphaFoldDB" id="A0AA88GBW1"/>
<dbReference type="GeneID" id="68104344"/>
<evidence type="ECO:0008006" key="4">
    <source>
        <dbReference type="Google" id="ProtNLM"/>
    </source>
</evidence>
<reference evidence="2 3" key="1">
    <citation type="journal article" date="2018" name="BMC Genomics">
        <title>The genome of Naegleria lovaniensis, the basis for a comparative approach to unravel pathogenicity factors of the human pathogenic amoeba N. fowleri.</title>
        <authorList>
            <person name="Liechti N."/>
            <person name="Schurch N."/>
            <person name="Bruggmann R."/>
            <person name="Wittwer M."/>
        </authorList>
    </citation>
    <scope>NUCLEOTIDE SEQUENCE [LARGE SCALE GENOMIC DNA]</scope>
    <source>
        <strain evidence="2 3">ATCC 30569</strain>
    </source>
</reference>
<evidence type="ECO:0000256" key="1">
    <source>
        <dbReference type="SAM" id="SignalP"/>
    </source>
</evidence>
<dbReference type="EMBL" id="PYSW02000052">
    <property type="protein sequence ID" value="KAG2373601.1"/>
    <property type="molecule type" value="Genomic_DNA"/>
</dbReference>
<dbReference type="CDD" id="cd09631">
    <property type="entry name" value="DOMON_DOH"/>
    <property type="match status" value="1"/>
</dbReference>
<evidence type="ECO:0000313" key="3">
    <source>
        <dbReference type="Proteomes" id="UP000816034"/>
    </source>
</evidence>
<protein>
    <recommendedName>
        <fullName evidence="4">DOMON domain-containing protein</fullName>
    </recommendedName>
</protein>
<sequence>MKASFATLLVLVFLIKTATLVQSRTQHHTLSSCQKVGPVEVQWTCDEANNRLTAKFVIPNASGYASVGFKQGTTRGMAQTTILLGYGNAQVNEYYADSNSMPTRLSSNQFISANSSTVGSTTTLSLVRSLSRPGNAPSTYYAFSKGTNTTLLFATSSSVPTSPQTFSKHDSTMFYALAVDFYNNNINTCGGHVSPSQSIKKPSGSTSVKRNSAERVSGSFAMWMVSVAAMTAVMGLVW</sequence>
<dbReference type="InterPro" id="IPR045266">
    <property type="entry name" value="DOH_DOMON"/>
</dbReference>
<organism evidence="2 3">
    <name type="scientific">Naegleria lovaniensis</name>
    <name type="common">Amoeba</name>
    <dbReference type="NCBI Taxonomy" id="51637"/>
    <lineage>
        <taxon>Eukaryota</taxon>
        <taxon>Discoba</taxon>
        <taxon>Heterolobosea</taxon>
        <taxon>Tetramitia</taxon>
        <taxon>Eutetramitia</taxon>
        <taxon>Vahlkampfiidae</taxon>
        <taxon>Naegleria</taxon>
    </lineage>
</organism>
<feature type="signal peptide" evidence="1">
    <location>
        <begin position="1"/>
        <end position="23"/>
    </location>
</feature>
<feature type="chain" id="PRO_5041743028" description="DOMON domain-containing protein" evidence="1">
    <location>
        <begin position="24"/>
        <end position="238"/>
    </location>
</feature>
<evidence type="ECO:0000313" key="2">
    <source>
        <dbReference type="EMBL" id="KAG2373601.1"/>
    </source>
</evidence>
<gene>
    <name evidence="2" type="ORF">C9374_011890</name>
</gene>